<evidence type="ECO:0000313" key="5">
    <source>
        <dbReference type="Proteomes" id="UP000625283"/>
    </source>
</evidence>
<dbReference type="SMART" id="SM00448">
    <property type="entry name" value="REC"/>
    <property type="match status" value="1"/>
</dbReference>
<organism evidence="4 5">
    <name type="scientific">Sphingobacterium faecale</name>
    <dbReference type="NCBI Taxonomy" id="2803775"/>
    <lineage>
        <taxon>Bacteria</taxon>
        <taxon>Pseudomonadati</taxon>
        <taxon>Bacteroidota</taxon>
        <taxon>Sphingobacteriia</taxon>
        <taxon>Sphingobacteriales</taxon>
        <taxon>Sphingobacteriaceae</taxon>
        <taxon>Sphingobacterium</taxon>
    </lineage>
</organism>
<dbReference type="PANTHER" id="PTHR37299:SF1">
    <property type="entry name" value="STAGE 0 SPORULATION PROTEIN A HOMOLOG"/>
    <property type="match status" value="1"/>
</dbReference>
<feature type="modified residue" description="4-aspartylphosphate" evidence="1">
    <location>
        <position position="54"/>
    </location>
</feature>
<proteinExistence type="predicted"/>
<accession>A0ABS1QZH8</accession>
<evidence type="ECO:0000256" key="1">
    <source>
        <dbReference type="PROSITE-ProRule" id="PRU00169"/>
    </source>
</evidence>
<dbReference type="PROSITE" id="PS50110">
    <property type="entry name" value="RESPONSE_REGULATORY"/>
    <property type="match status" value="1"/>
</dbReference>
<protein>
    <submittedName>
        <fullName evidence="4">Response regulator transcription factor</fullName>
    </submittedName>
</protein>
<sequence length="251" mass="29092">MNIAILDDETHCVESLVIHINNLFPEAVIIYKSTKPLEAVEVLKRIDVNLLLLDVEMPLMDGFEFLEQFDKLDFEVIFTTAYSQYAIKAFRAQAINYLLKPIDEDELNEAILLCMEKKRQTIEPSLDIDQLLGQLKQEHILKDKIAIPTTDGLEFIDVSDIIYCNSQSNYTMIFTRSKRPITISKTLKEIEKSLEKFSFLRVHQSYLINPNHIKKYIRNDGGFLIMSDDSRIPISQSKKNTVVELFEKLKN</sequence>
<dbReference type="Pfam" id="PF00072">
    <property type="entry name" value="Response_reg"/>
    <property type="match status" value="1"/>
</dbReference>
<dbReference type="InterPro" id="IPR011006">
    <property type="entry name" value="CheY-like_superfamily"/>
</dbReference>
<gene>
    <name evidence="4" type="ORF">JKG61_03670</name>
</gene>
<dbReference type="PROSITE" id="PS50930">
    <property type="entry name" value="HTH_LYTTR"/>
    <property type="match status" value="1"/>
</dbReference>
<dbReference type="Proteomes" id="UP000625283">
    <property type="component" value="Unassembled WGS sequence"/>
</dbReference>
<dbReference type="EMBL" id="JAERTY010000002">
    <property type="protein sequence ID" value="MBL1407841.1"/>
    <property type="molecule type" value="Genomic_DNA"/>
</dbReference>
<dbReference type="InterPro" id="IPR046947">
    <property type="entry name" value="LytR-like"/>
</dbReference>
<reference evidence="4 5" key="1">
    <citation type="submission" date="2021-01" db="EMBL/GenBank/DDBJ databases">
        <title>C459-1 draft genome sequence.</title>
        <authorList>
            <person name="Zhang X.-F."/>
        </authorList>
    </citation>
    <scope>NUCLEOTIDE SEQUENCE [LARGE SCALE GENOMIC DNA]</scope>
    <source>
        <strain evidence="5">C459-1</strain>
    </source>
</reference>
<dbReference type="RefSeq" id="WP_202101648.1">
    <property type="nucleotide sequence ID" value="NZ_JAERTY010000002.1"/>
</dbReference>
<feature type="domain" description="Response regulatory" evidence="2">
    <location>
        <begin position="2"/>
        <end position="115"/>
    </location>
</feature>
<dbReference type="InterPro" id="IPR001789">
    <property type="entry name" value="Sig_transdc_resp-reg_receiver"/>
</dbReference>
<feature type="domain" description="HTH LytTR-type" evidence="3">
    <location>
        <begin position="145"/>
        <end position="248"/>
    </location>
</feature>
<name>A0ABS1QZH8_9SPHI</name>
<keyword evidence="1" id="KW-0597">Phosphoprotein</keyword>
<evidence type="ECO:0000259" key="3">
    <source>
        <dbReference type="PROSITE" id="PS50930"/>
    </source>
</evidence>
<dbReference type="Gene3D" id="2.40.50.1020">
    <property type="entry name" value="LytTr DNA-binding domain"/>
    <property type="match status" value="1"/>
</dbReference>
<dbReference type="Pfam" id="PF04397">
    <property type="entry name" value="LytTR"/>
    <property type="match status" value="1"/>
</dbReference>
<evidence type="ECO:0000259" key="2">
    <source>
        <dbReference type="PROSITE" id="PS50110"/>
    </source>
</evidence>
<dbReference type="SUPFAM" id="SSF52172">
    <property type="entry name" value="CheY-like"/>
    <property type="match status" value="1"/>
</dbReference>
<evidence type="ECO:0000313" key="4">
    <source>
        <dbReference type="EMBL" id="MBL1407841.1"/>
    </source>
</evidence>
<comment type="caution">
    <text evidence="4">The sequence shown here is derived from an EMBL/GenBank/DDBJ whole genome shotgun (WGS) entry which is preliminary data.</text>
</comment>
<dbReference type="Gene3D" id="3.40.50.2300">
    <property type="match status" value="1"/>
</dbReference>
<dbReference type="InterPro" id="IPR007492">
    <property type="entry name" value="LytTR_DNA-bd_dom"/>
</dbReference>
<keyword evidence="5" id="KW-1185">Reference proteome</keyword>
<dbReference type="SMART" id="SM00850">
    <property type="entry name" value="LytTR"/>
    <property type="match status" value="1"/>
</dbReference>
<dbReference type="PANTHER" id="PTHR37299">
    <property type="entry name" value="TRANSCRIPTIONAL REGULATOR-RELATED"/>
    <property type="match status" value="1"/>
</dbReference>